<feature type="compositionally biased region" description="Basic and acidic residues" evidence="1">
    <location>
        <begin position="259"/>
        <end position="271"/>
    </location>
</feature>
<dbReference type="AlphaFoldDB" id="A0A699L3H7"/>
<proteinExistence type="predicted"/>
<evidence type="ECO:0000256" key="1">
    <source>
        <dbReference type="SAM" id="MobiDB-lite"/>
    </source>
</evidence>
<comment type="caution">
    <text evidence="2">The sequence shown here is derived from an EMBL/GenBank/DDBJ whole genome shotgun (WGS) entry which is preliminary data.</text>
</comment>
<protein>
    <submittedName>
        <fullName evidence="2">Uncharacterized protein</fullName>
    </submittedName>
</protein>
<feature type="non-terminal residue" evidence="2">
    <location>
        <position position="1"/>
    </location>
</feature>
<dbReference type="EMBL" id="BKCJ010571753">
    <property type="protein sequence ID" value="GFB19060.1"/>
    <property type="molecule type" value="Genomic_DNA"/>
</dbReference>
<organism evidence="2">
    <name type="scientific">Tanacetum cinerariifolium</name>
    <name type="common">Dalmatian daisy</name>
    <name type="synonym">Chrysanthemum cinerariifolium</name>
    <dbReference type="NCBI Taxonomy" id="118510"/>
    <lineage>
        <taxon>Eukaryota</taxon>
        <taxon>Viridiplantae</taxon>
        <taxon>Streptophyta</taxon>
        <taxon>Embryophyta</taxon>
        <taxon>Tracheophyta</taxon>
        <taxon>Spermatophyta</taxon>
        <taxon>Magnoliopsida</taxon>
        <taxon>eudicotyledons</taxon>
        <taxon>Gunneridae</taxon>
        <taxon>Pentapetalae</taxon>
        <taxon>asterids</taxon>
        <taxon>campanulids</taxon>
        <taxon>Asterales</taxon>
        <taxon>Asteraceae</taxon>
        <taxon>Asteroideae</taxon>
        <taxon>Anthemideae</taxon>
        <taxon>Anthemidinae</taxon>
        <taxon>Tanacetum</taxon>
    </lineage>
</organism>
<feature type="compositionally biased region" description="Acidic residues" evidence="1">
    <location>
        <begin position="88"/>
        <end position="104"/>
    </location>
</feature>
<feature type="region of interest" description="Disordered" evidence="1">
    <location>
        <begin position="203"/>
        <end position="271"/>
    </location>
</feature>
<evidence type="ECO:0000313" key="2">
    <source>
        <dbReference type="EMBL" id="GFB19060.1"/>
    </source>
</evidence>
<feature type="compositionally biased region" description="Low complexity" evidence="1">
    <location>
        <begin position="205"/>
        <end position="223"/>
    </location>
</feature>
<sequence>IDTSKGMDLLSGSALLEAAQLKKTLKKIKKETYKLHASGSGDGVGSQPKVLNEQQDKTTGINKETDTIPGVPNVPKYLSESENKSWENSEDDDSNDDESDDVKEYEELYKDLNVRLRDVKHSEEGKEDSKKTDVGHDADNPSLADTEINSMMNIDVVMKNQELSQLKQVDYSAQLLETIKSQIHAMVDAQLSTRLEDSIMKAFRSKSSSSKGTKSQQKSSGKSVQAEKSVFEIADTEMQQNQGSDLGNTDDQPNVKAASKHELFKKPERPL</sequence>
<feature type="region of interest" description="Disordered" evidence="1">
    <location>
        <begin position="36"/>
        <end position="146"/>
    </location>
</feature>
<feature type="compositionally biased region" description="Basic and acidic residues" evidence="1">
    <location>
        <begin position="105"/>
        <end position="139"/>
    </location>
</feature>
<feature type="compositionally biased region" description="Polar residues" evidence="1">
    <location>
        <begin position="237"/>
        <end position="252"/>
    </location>
</feature>
<name>A0A699L3H7_TANCI</name>
<reference evidence="2" key="1">
    <citation type="journal article" date="2019" name="Sci. Rep.">
        <title>Draft genome of Tanacetum cinerariifolium, the natural source of mosquito coil.</title>
        <authorList>
            <person name="Yamashiro T."/>
            <person name="Shiraishi A."/>
            <person name="Satake H."/>
            <person name="Nakayama K."/>
        </authorList>
    </citation>
    <scope>NUCLEOTIDE SEQUENCE</scope>
</reference>
<accession>A0A699L3H7</accession>
<gene>
    <name evidence="2" type="ORF">Tci_691031</name>
</gene>